<dbReference type="EMBL" id="CAJC01000112">
    <property type="protein sequence ID" value="CCI52705.1"/>
    <property type="molecule type" value="Genomic_DNA"/>
</dbReference>
<dbReference type="GO" id="GO:0016740">
    <property type="term" value="F:transferase activity"/>
    <property type="evidence" value="ECO:0007669"/>
    <property type="project" value="UniProtKB-KW"/>
</dbReference>
<dbReference type="Gene3D" id="3.90.1200.10">
    <property type="match status" value="1"/>
</dbReference>
<dbReference type="AlphaFoldDB" id="A0A077MA35"/>
<keyword evidence="3" id="KW-1185">Reference proteome</keyword>
<evidence type="ECO:0000259" key="1">
    <source>
        <dbReference type="Pfam" id="PF01636"/>
    </source>
</evidence>
<dbReference type="PANTHER" id="PTHR47829:SF1">
    <property type="entry name" value="HAD FAMILY PHOSPHATASE"/>
    <property type="match status" value="1"/>
</dbReference>
<dbReference type="Pfam" id="PF01636">
    <property type="entry name" value="APH"/>
    <property type="match status" value="1"/>
</dbReference>
<name>A0A077MA35_9MICO</name>
<dbReference type="CDD" id="cd05154">
    <property type="entry name" value="ACAD10_11_N-like"/>
    <property type="match status" value="1"/>
</dbReference>
<gene>
    <name evidence="2" type="ORF">BN13_20027</name>
</gene>
<evidence type="ECO:0000313" key="3">
    <source>
        <dbReference type="Proteomes" id="UP000035720"/>
    </source>
</evidence>
<dbReference type="InterPro" id="IPR041726">
    <property type="entry name" value="ACAD10_11_N"/>
</dbReference>
<evidence type="ECO:0000313" key="2">
    <source>
        <dbReference type="EMBL" id="CCI52705.1"/>
    </source>
</evidence>
<protein>
    <submittedName>
        <fullName evidence="2">Aminoglycoside phosphotransferase</fullName>
    </submittedName>
</protein>
<dbReference type="InterPro" id="IPR002575">
    <property type="entry name" value="Aminoglycoside_PTrfase"/>
</dbReference>
<dbReference type="Gene3D" id="3.30.200.20">
    <property type="entry name" value="Phosphorylase Kinase, domain 1"/>
    <property type="match status" value="1"/>
</dbReference>
<keyword evidence="2" id="KW-0808">Transferase</keyword>
<reference evidence="2 3" key="1">
    <citation type="journal article" date="2013" name="ISME J.">
        <title>A metabolic model for members of the genus Tetrasphaera involved in enhanced biological phosphorus removal.</title>
        <authorList>
            <person name="Kristiansen R."/>
            <person name="Nguyen H.T.T."/>
            <person name="Saunders A.M."/>
            <person name="Nielsen J.L."/>
            <person name="Wimmer R."/>
            <person name="Le V.Q."/>
            <person name="McIlroy S.J."/>
            <person name="Petrovski S."/>
            <person name="Seviour R.J."/>
            <person name="Calteau A."/>
            <person name="Nielsen K.L."/>
            <person name="Nielsen P.H."/>
        </authorList>
    </citation>
    <scope>NUCLEOTIDE SEQUENCE [LARGE SCALE GENOMIC DNA]</scope>
    <source>
        <strain evidence="2 3">Ben 74</strain>
    </source>
</reference>
<proteinExistence type="predicted"/>
<organism evidence="2 3">
    <name type="scientific">Nostocoides jenkinsii Ben 74</name>
    <dbReference type="NCBI Taxonomy" id="1193518"/>
    <lineage>
        <taxon>Bacteria</taxon>
        <taxon>Bacillati</taxon>
        <taxon>Actinomycetota</taxon>
        <taxon>Actinomycetes</taxon>
        <taxon>Micrococcales</taxon>
        <taxon>Intrasporangiaceae</taxon>
        <taxon>Nostocoides</taxon>
    </lineage>
</organism>
<feature type="domain" description="Aminoglycoside phosphotransferase" evidence="1">
    <location>
        <begin position="47"/>
        <end position="279"/>
    </location>
</feature>
<accession>A0A077MA35</accession>
<dbReference type="RefSeq" id="WP_235433882.1">
    <property type="nucleotide sequence ID" value="NZ_HF571038.1"/>
</dbReference>
<dbReference type="InterPro" id="IPR052898">
    <property type="entry name" value="ACAD10-like"/>
</dbReference>
<sequence>MSDHVTGGEPVAGAGAVRDEDAFDAAAVAEWLRGNAVDASGLDAEPEVQQFGGGASNLTYLLRWPERDLILRRPPSGTKAKGAHDMAREYRIQDALAPVYPLVPRMIGYCGDESVIGSEFYVMERVEGLILRRDFPEGVGLDDGAARDRLCGTFVDALVALHTADLDASGLRELDRGPGYVARQVGGWTERFRRARTEDVGDFAEVMAWLDAHQPDDHAHTMIHNDFRFDNLVLAADDVSRVAGVLDWELSTVGDPLMDVGSALAYWSQADDPDAMQAIRLQPTNAPGMWTREQVWTAYGEQHGLTISAQDRRFYELFGTFRLAVIAQQIYYRAFHGQTTNPKAAGMGMFVRILDARCTELLG</sequence>
<dbReference type="SUPFAM" id="SSF56112">
    <property type="entry name" value="Protein kinase-like (PK-like)"/>
    <property type="match status" value="1"/>
</dbReference>
<comment type="caution">
    <text evidence="2">The sequence shown here is derived from an EMBL/GenBank/DDBJ whole genome shotgun (WGS) entry which is preliminary data.</text>
</comment>
<dbReference type="PANTHER" id="PTHR47829">
    <property type="entry name" value="HYDROLASE, PUTATIVE (AFU_ORTHOLOGUE AFUA_1G12880)-RELATED"/>
    <property type="match status" value="1"/>
</dbReference>
<dbReference type="InterPro" id="IPR011009">
    <property type="entry name" value="Kinase-like_dom_sf"/>
</dbReference>
<dbReference type="Proteomes" id="UP000035720">
    <property type="component" value="Unassembled WGS sequence"/>
</dbReference>
<dbReference type="STRING" id="1193518.BN13_20027"/>